<dbReference type="PROSITE" id="PS51635">
    <property type="entry name" value="PNPLA"/>
    <property type="match status" value="1"/>
</dbReference>
<dbReference type="PANTHER" id="PTHR14226:SF25">
    <property type="entry name" value="PHOSPHOESTERASE"/>
    <property type="match status" value="1"/>
</dbReference>
<dbReference type="InterPro" id="IPR037483">
    <property type="entry name" value="YjjU-like"/>
</dbReference>
<comment type="caution">
    <text evidence="7">The sequence shown here is derived from an EMBL/GenBank/DDBJ whole genome shotgun (WGS) entry which is preliminary data.</text>
</comment>
<dbReference type="SUPFAM" id="SSF52151">
    <property type="entry name" value="FabD/lysophospholipase-like"/>
    <property type="match status" value="1"/>
</dbReference>
<evidence type="ECO:0000256" key="4">
    <source>
        <dbReference type="PROSITE-ProRule" id="PRU01161"/>
    </source>
</evidence>
<feature type="transmembrane region" description="Helical" evidence="5">
    <location>
        <begin position="31"/>
        <end position="49"/>
    </location>
</feature>
<evidence type="ECO:0000313" key="8">
    <source>
        <dbReference type="Proteomes" id="UP000682403"/>
    </source>
</evidence>
<proteinExistence type="predicted"/>
<keyword evidence="5" id="KW-0812">Transmembrane</keyword>
<dbReference type="Pfam" id="PF19890">
    <property type="entry name" value="DUF6363"/>
    <property type="match status" value="1"/>
</dbReference>
<feature type="domain" description="PNPLA" evidence="6">
    <location>
        <begin position="6"/>
        <end position="173"/>
    </location>
</feature>
<dbReference type="InterPro" id="IPR045943">
    <property type="entry name" value="DUF6363"/>
</dbReference>
<keyword evidence="1 4" id="KW-0378">Hydrolase</keyword>
<dbReference type="Gene3D" id="3.40.1090.10">
    <property type="entry name" value="Cytosolic phospholipase A2 catalytic domain"/>
    <property type="match status" value="2"/>
</dbReference>
<feature type="short sequence motif" description="GXGXXG" evidence="4">
    <location>
        <begin position="10"/>
        <end position="15"/>
    </location>
</feature>
<feature type="active site" description="Nucleophile" evidence="4">
    <location>
        <position position="39"/>
    </location>
</feature>
<sequence length="290" mass="32867">MEQTGLVLEGGGMRGVYTAGVLEYFMENELYFPYVIGVSAGACMAASYLSRQMDRNRTVNIDYAGDPKYLSLQNYIKSRQLFGMDYIFDEIPNRLVPFDFEAFSSNPEQLVIGTTDCETGKPVYYNKPETMGDLLTIIRASSSLPFIAPMVPFGGKMLMDGGIVDSIPIKKAEKDGIERNVVVLTRNKGYVKSPPKAQWMVRRTLRKHPMLAKAILERYRMYNETLSYIDELEAKGQIFVIRPTKKLEVGRIERDPVKLDALYKQGIEDAKRLAEDLQTWLDKSGQPLSK</sequence>
<dbReference type="CDD" id="cd07208">
    <property type="entry name" value="Pat_hypo_Ecoli_yjju_like"/>
    <property type="match status" value="1"/>
</dbReference>
<evidence type="ECO:0000256" key="3">
    <source>
        <dbReference type="ARBA" id="ARBA00023098"/>
    </source>
</evidence>
<keyword evidence="5" id="KW-1133">Transmembrane helix</keyword>
<keyword evidence="5" id="KW-0472">Membrane</keyword>
<accession>A0ABS5LDU1</accession>
<evidence type="ECO:0000256" key="5">
    <source>
        <dbReference type="SAM" id="Phobius"/>
    </source>
</evidence>
<keyword evidence="2 4" id="KW-0442">Lipid degradation</keyword>
<gene>
    <name evidence="7" type="ORF">J9317_07415</name>
</gene>
<dbReference type="RefSeq" id="WP_211557509.1">
    <property type="nucleotide sequence ID" value="NZ_JAGVRK010000001.1"/>
</dbReference>
<evidence type="ECO:0000256" key="1">
    <source>
        <dbReference type="ARBA" id="ARBA00022801"/>
    </source>
</evidence>
<organism evidence="7 8">
    <name type="scientific">Metabacillus flavus</name>
    <dbReference type="NCBI Taxonomy" id="2823519"/>
    <lineage>
        <taxon>Bacteria</taxon>
        <taxon>Bacillati</taxon>
        <taxon>Bacillota</taxon>
        <taxon>Bacilli</taxon>
        <taxon>Bacillales</taxon>
        <taxon>Bacillaceae</taxon>
        <taxon>Metabacillus</taxon>
    </lineage>
</organism>
<dbReference type="Proteomes" id="UP000682403">
    <property type="component" value="Unassembled WGS sequence"/>
</dbReference>
<dbReference type="Pfam" id="PF01734">
    <property type="entry name" value="Patatin"/>
    <property type="match status" value="1"/>
</dbReference>
<dbReference type="InterPro" id="IPR016035">
    <property type="entry name" value="Acyl_Trfase/lysoPLipase"/>
</dbReference>
<dbReference type="PANTHER" id="PTHR14226">
    <property type="entry name" value="NEUROPATHY TARGET ESTERASE/SWISS CHEESE D.MELANOGASTER"/>
    <property type="match status" value="1"/>
</dbReference>
<keyword evidence="3 4" id="KW-0443">Lipid metabolism</keyword>
<keyword evidence="8" id="KW-1185">Reference proteome</keyword>
<evidence type="ECO:0000313" key="7">
    <source>
        <dbReference type="EMBL" id="MBS2968584.1"/>
    </source>
</evidence>
<feature type="short sequence motif" description="DGA/G" evidence="4">
    <location>
        <begin position="160"/>
        <end position="162"/>
    </location>
</feature>
<evidence type="ECO:0000256" key="2">
    <source>
        <dbReference type="ARBA" id="ARBA00022963"/>
    </source>
</evidence>
<evidence type="ECO:0000259" key="6">
    <source>
        <dbReference type="PROSITE" id="PS51635"/>
    </source>
</evidence>
<dbReference type="InterPro" id="IPR050301">
    <property type="entry name" value="NTE"/>
</dbReference>
<dbReference type="EMBL" id="JAGVRK010000001">
    <property type="protein sequence ID" value="MBS2968584.1"/>
    <property type="molecule type" value="Genomic_DNA"/>
</dbReference>
<feature type="short sequence motif" description="GXSXG" evidence="4">
    <location>
        <begin position="37"/>
        <end position="41"/>
    </location>
</feature>
<reference evidence="7 8" key="1">
    <citation type="submission" date="2021-04" db="EMBL/GenBank/DDBJ databases">
        <title>Metabacillus sp. strain KIGAM252 whole genome sequence.</title>
        <authorList>
            <person name="Seo M.-J."/>
            <person name="Cho E.-S."/>
            <person name="Hwang C.Y."/>
            <person name="Yoon D.J."/>
        </authorList>
    </citation>
    <scope>NUCLEOTIDE SEQUENCE [LARGE SCALE GENOMIC DNA]</scope>
    <source>
        <strain evidence="7 8">KIGAM252</strain>
    </source>
</reference>
<name>A0ABS5LDU1_9BACI</name>
<dbReference type="InterPro" id="IPR002641">
    <property type="entry name" value="PNPLA_dom"/>
</dbReference>
<feature type="active site" description="Proton acceptor" evidence="4">
    <location>
        <position position="160"/>
    </location>
</feature>
<protein>
    <submittedName>
        <fullName evidence="7">Patatin family protein</fullName>
    </submittedName>
</protein>